<evidence type="ECO:0000259" key="1">
    <source>
        <dbReference type="Pfam" id="PF01636"/>
    </source>
</evidence>
<dbReference type="InterPro" id="IPR002575">
    <property type="entry name" value="Aminoglycoside_PTrfase"/>
</dbReference>
<dbReference type="AlphaFoldDB" id="A0A084AIP8"/>
<dbReference type="Gene3D" id="3.90.1200.10">
    <property type="match status" value="1"/>
</dbReference>
<gene>
    <name evidence="2" type="ORF">S7711_08285</name>
</gene>
<feature type="domain" description="Aminoglycoside phosphotransferase" evidence="1">
    <location>
        <begin position="38"/>
        <end position="301"/>
    </location>
</feature>
<dbReference type="HOGENOM" id="CLU_043196_1_1_1"/>
<reference evidence="2 3" key="1">
    <citation type="journal article" date="2014" name="BMC Genomics">
        <title>Comparative genome sequencing reveals chemotype-specific gene clusters in the toxigenic black mold Stachybotrys.</title>
        <authorList>
            <person name="Semeiks J."/>
            <person name="Borek D."/>
            <person name="Otwinowski Z."/>
            <person name="Grishin N.V."/>
        </authorList>
    </citation>
    <scope>NUCLEOTIDE SEQUENCE [LARGE SCALE GENOMIC DNA]</scope>
    <source>
        <strain evidence="3">CBS 109288 / IBT 7711</strain>
    </source>
</reference>
<evidence type="ECO:0000313" key="3">
    <source>
        <dbReference type="Proteomes" id="UP000028045"/>
    </source>
</evidence>
<dbReference type="OrthoDB" id="5327538at2759"/>
<dbReference type="Proteomes" id="UP000028045">
    <property type="component" value="Unassembled WGS sequence"/>
</dbReference>
<sequence length="475" mass="53659">MKQKIYYFADFNPEALPALSEARRGRPCSCDVSHMPKSGCLNWVIFITFDDGVEWVFRSPRSDLLGFYSDETASKILVSEASTLMFLKANTSIPVPEVYSFSGSSDNDIGVPYIVQSKAPGRSLGSYNWCKDPHEMLGAQHQPRLPLSDKDREKVMKQLGAIMSELSDHRFEEIGSLTIDETGIPSIGECLSPSFTWQERDSLELDRGPFSEEFDYLDSLVSAFTSHARELPLTPHVFIAPVPDKLDYKTMDSYRTAGRRWNDFGFALSHPDLHLGNLYVDDDFNITCVIDWSSTTSGPITELLVPPSLGSSNVPASGFLTAAFRTGFEQQATKAASNISCSNLWKASEKMWYFSRLTGLLSKNDYEHFRRLYELAYETNAGEDGSAKGILWLFHERANQDENKRLLAELEEDDITMEELQEKERAWFIPSRTANSDAVAVARKLTLMSEMNPGFLADHRLWQWVEDARKQDIAP</sequence>
<dbReference type="PANTHER" id="PTHR21310">
    <property type="entry name" value="AMINOGLYCOSIDE PHOSPHOTRANSFERASE-RELATED-RELATED"/>
    <property type="match status" value="1"/>
</dbReference>
<dbReference type="Pfam" id="PF01636">
    <property type="entry name" value="APH"/>
    <property type="match status" value="1"/>
</dbReference>
<evidence type="ECO:0000313" key="2">
    <source>
        <dbReference type="EMBL" id="KEY65177.1"/>
    </source>
</evidence>
<accession>A0A084AIP8</accession>
<dbReference type="PANTHER" id="PTHR21310:SF15">
    <property type="entry name" value="AMINOGLYCOSIDE PHOSPHOTRANSFERASE DOMAIN-CONTAINING PROTEIN"/>
    <property type="match status" value="1"/>
</dbReference>
<protein>
    <recommendedName>
        <fullName evidence="1">Aminoglycoside phosphotransferase domain-containing protein</fullName>
    </recommendedName>
</protein>
<keyword evidence="3" id="KW-1185">Reference proteome</keyword>
<proteinExistence type="predicted"/>
<name>A0A084AIP8_STACB</name>
<dbReference type="SUPFAM" id="SSF56112">
    <property type="entry name" value="Protein kinase-like (PK-like)"/>
    <property type="match status" value="1"/>
</dbReference>
<dbReference type="InterPro" id="IPR051678">
    <property type="entry name" value="AGP_Transferase"/>
</dbReference>
<dbReference type="EMBL" id="KL648712">
    <property type="protein sequence ID" value="KEY65177.1"/>
    <property type="molecule type" value="Genomic_DNA"/>
</dbReference>
<dbReference type="InterPro" id="IPR011009">
    <property type="entry name" value="Kinase-like_dom_sf"/>
</dbReference>
<organism evidence="2 3">
    <name type="scientific">Stachybotrys chartarum (strain CBS 109288 / IBT 7711)</name>
    <name type="common">Toxic black mold</name>
    <name type="synonym">Stilbospora chartarum</name>
    <dbReference type="NCBI Taxonomy" id="1280523"/>
    <lineage>
        <taxon>Eukaryota</taxon>
        <taxon>Fungi</taxon>
        <taxon>Dikarya</taxon>
        <taxon>Ascomycota</taxon>
        <taxon>Pezizomycotina</taxon>
        <taxon>Sordariomycetes</taxon>
        <taxon>Hypocreomycetidae</taxon>
        <taxon>Hypocreales</taxon>
        <taxon>Stachybotryaceae</taxon>
        <taxon>Stachybotrys</taxon>
    </lineage>
</organism>